<dbReference type="Proteomes" id="UP000821865">
    <property type="component" value="Chromosome 8"/>
</dbReference>
<evidence type="ECO:0000313" key="2">
    <source>
        <dbReference type="Proteomes" id="UP000821865"/>
    </source>
</evidence>
<sequence length="190" mass="20905">MSRSPRSLRQHSRFHDRFVPYYPHLARQSPPVARRTVAIWTVMDSLKTSIGWVSRLPWELQPRPLIGESPELVPEPFRGLSSPNAIHPSGLLSIRQRKPASSAPSAACRRSTGGLIMPDLSTGPGSPQLRCIILAFSRQFPAPWRPSRNRAPPPSSVINAYQGHPPGAEALAPPEPQAPLEDLISLDLDP</sequence>
<proteinExistence type="predicted"/>
<dbReference type="EMBL" id="CM023477">
    <property type="protein sequence ID" value="KAH7938156.1"/>
    <property type="molecule type" value="Genomic_DNA"/>
</dbReference>
<comment type="caution">
    <text evidence="1">The sequence shown here is derived from an EMBL/GenBank/DDBJ whole genome shotgun (WGS) entry which is preliminary data.</text>
</comment>
<reference evidence="1" key="1">
    <citation type="submission" date="2020-05" db="EMBL/GenBank/DDBJ databases">
        <title>Large-scale comparative analyses of tick genomes elucidate their genetic diversity and vector capacities.</title>
        <authorList>
            <person name="Jia N."/>
            <person name="Wang J."/>
            <person name="Shi W."/>
            <person name="Du L."/>
            <person name="Sun Y."/>
            <person name="Zhan W."/>
            <person name="Jiang J."/>
            <person name="Wang Q."/>
            <person name="Zhang B."/>
            <person name="Ji P."/>
            <person name="Sakyi L.B."/>
            <person name="Cui X."/>
            <person name="Yuan T."/>
            <person name="Jiang B."/>
            <person name="Yang W."/>
            <person name="Lam T.T.-Y."/>
            <person name="Chang Q."/>
            <person name="Ding S."/>
            <person name="Wang X."/>
            <person name="Zhu J."/>
            <person name="Ruan X."/>
            <person name="Zhao L."/>
            <person name="Wei J."/>
            <person name="Que T."/>
            <person name="Du C."/>
            <person name="Cheng J."/>
            <person name="Dai P."/>
            <person name="Han X."/>
            <person name="Huang E."/>
            <person name="Gao Y."/>
            <person name="Liu J."/>
            <person name="Shao H."/>
            <person name="Ye R."/>
            <person name="Li L."/>
            <person name="Wei W."/>
            <person name="Wang X."/>
            <person name="Wang C."/>
            <person name="Yang T."/>
            <person name="Huo Q."/>
            <person name="Li W."/>
            <person name="Guo W."/>
            <person name="Chen H."/>
            <person name="Zhou L."/>
            <person name="Ni X."/>
            <person name="Tian J."/>
            <person name="Zhou Y."/>
            <person name="Sheng Y."/>
            <person name="Liu T."/>
            <person name="Pan Y."/>
            <person name="Xia L."/>
            <person name="Li J."/>
            <person name="Zhao F."/>
            <person name="Cao W."/>
        </authorList>
    </citation>
    <scope>NUCLEOTIDE SEQUENCE</scope>
    <source>
        <strain evidence="1">Dsil-2018</strain>
    </source>
</reference>
<organism evidence="1 2">
    <name type="scientific">Dermacentor silvarum</name>
    <name type="common">Tick</name>
    <dbReference type="NCBI Taxonomy" id="543639"/>
    <lineage>
        <taxon>Eukaryota</taxon>
        <taxon>Metazoa</taxon>
        <taxon>Ecdysozoa</taxon>
        <taxon>Arthropoda</taxon>
        <taxon>Chelicerata</taxon>
        <taxon>Arachnida</taxon>
        <taxon>Acari</taxon>
        <taxon>Parasitiformes</taxon>
        <taxon>Ixodida</taxon>
        <taxon>Ixodoidea</taxon>
        <taxon>Ixodidae</taxon>
        <taxon>Rhipicephalinae</taxon>
        <taxon>Dermacentor</taxon>
    </lineage>
</organism>
<keyword evidence="2" id="KW-1185">Reference proteome</keyword>
<accession>A0ACB8CB59</accession>
<name>A0ACB8CB59_DERSI</name>
<protein>
    <submittedName>
        <fullName evidence="1">Uncharacterized protein</fullName>
    </submittedName>
</protein>
<gene>
    <name evidence="1" type="ORF">HPB49_020975</name>
</gene>
<evidence type="ECO:0000313" key="1">
    <source>
        <dbReference type="EMBL" id="KAH7938156.1"/>
    </source>
</evidence>